<comment type="caution">
    <text evidence="4">The sequence shown here is derived from an EMBL/GenBank/DDBJ whole genome shotgun (WGS) entry which is preliminary data.</text>
</comment>
<dbReference type="InterPro" id="IPR015915">
    <property type="entry name" value="Kelch-typ_b-propeller"/>
</dbReference>
<evidence type="ECO:0000256" key="2">
    <source>
        <dbReference type="ARBA" id="ARBA00022737"/>
    </source>
</evidence>
<dbReference type="EMBL" id="CAJNOM010001134">
    <property type="protein sequence ID" value="CAF1594110.1"/>
    <property type="molecule type" value="Genomic_DNA"/>
</dbReference>
<sequence length="184" mass="19702">MSVARSRHTATTLPNGLILVTGGYNDRNFLNPAVLYSPSQGTWTTTGNMNVARRDHTASTLANGLVLVTGGRGMSNSFLSLSSAELYNSSTRAWTSTGNMSFTRDSHTATTLANGLVLVAGRENNDIYLNSAELYNPSTGTWTTTENMTFARYSHTASTLSNGKVLVTGGQVNDNVTLNSAEFY</sequence>
<dbReference type="OrthoDB" id="6483596at2759"/>
<dbReference type="InterPro" id="IPR037293">
    <property type="entry name" value="Gal_Oxidase_central_sf"/>
</dbReference>
<organism evidence="4 5">
    <name type="scientific">Adineta steineri</name>
    <dbReference type="NCBI Taxonomy" id="433720"/>
    <lineage>
        <taxon>Eukaryota</taxon>
        <taxon>Metazoa</taxon>
        <taxon>Spiralia</taxon>
        <taxon>Gnathifera</taxon>
        <taxon>Rotifera</taxon>
        <taxon>Eurotatoria</taxon>
        <taxon>Bdelloidea</taxon>
        <taxon>Adinetida</taxon>
        <taxon>Adinetidae</taxon>
        <taxon>Adineta</taxon>
    </lineage>
</organism>
<gene>
    <name evidence="3" type="ORF">BJG266_LOCUS34570</name>
    <name evidence="4" type="ORF">QVE165_LOCUS51641</name>
</gene>
<dbReference type="PANTHER" id="PTHR46344:SF27">
    <property type="entry name" value="KELCH REPEAT SUPERFAMILY PROTEIN"/>
    <property type="match status" value="1"/>
</dbReference>
<dbReference type="SMART" id="SM00612">
    <property type="entry name" value="Kelch"/>
    <property type="match status" value="3"/>
</dbReference>
<dbReference type="EMBL" id="CAJNOI010000778">
    <property type="protein sequence ID" value="CAF1343896.1"/>
    <property type="molecule type" value="Genomic_DNA"/>
</dbReference>
<reference evidence="4" key="1">
    <citation type="submission" date="2021-02" db="EMBL/GenBank/DDBJ databases">
        <authorList>
            <person name="Nowell W R."/>
        </authorList>
    </citation>
    <scope>NUCLEOTIDE SEQUENCE</scope>
</reference>
<proteinExistence type="predicted"/>
<dbReference type="Gene3D" id="2.130.10.80">
    <property type="entry name" value="Galactose oxidase/kelch, beta-propeller"/>
    <property type="match status" value="1"/>
</dbReference>
<keyword evidence="2" id="KW-0677">Repeat</keyword>
<dbReference type="Proteomes" id="UP000663832">
    <property type="component" value="Unassembled WGS sequence"/>
</dbReference>
<dbReference type="AlphaFoldDB" id="A0A816AC51"/>
<evidence type="ECO:0000313" key="5">
    <source>
        <dbReference type="Proteomes" id="UP000663832"/>
    </source>
</evidence>
<accession>A0A816AC51</accession>
<protein>
    <submittedName>
        <fullName evidence="4">Uncharacterized protein</fullName>
    </submittedName>
</protein>
<evidence type="ECO:0000313" key="3">
    <source>
        <dbReference type="EMBL" id="CAF1343896.1"/>
    </source>
</evidence>
<evidence type="ECO:0000256" key="1">
    <source>
        <dbReference type="ARBA" id="ARBA00022441"/>
    </source>
</evidence>
<dbReference type="Gene3D" id="2.120.10.80">
    <property type="entry name" value="Kelch-type beta propeller"/>
    <property type="match status" value="1"/>
</dbReference>
<name>A0A816AC51_9BILA</name>
<dbReference type="Proteomes" id="UP000663877">
    <property type="component" value="Unassembled WGS sequence"/>
</dbReference>
<dbReference type="InterPro" id="IPR006652">
    <property type="entry name" value="Kelch_1"/>
</dbReference>
<dbReference type="PANTHER" id="PTHR46344">
    <property type="entry name" value="OS02G0202900 PROTEIN"/>
    <property type="match status" value="1"/>
</dbReference>
<keyword evidence="1" id="KW-0880">Kelch repeat</keyword>
<dbReference type="Pfam" id="PF24681">
    <property type="entry name" value="Kelch_KLHDC2_KLHL20_DRC7"/>
    <property type="match status" value="1"/>
</dbReference>
<evidence type="ECO:0000313" key="4">
    <source>
        <dbReference type="EMBL" id="CAF1594110.1"/>
    </source>
</evidence>
<keyword evidence="5" id="KW-1185">Reference proteome</keyword>
<dbReference type="SUPFAM" id="SSF117281">
    <property type="entry name" value="Kelch motif"/>
    <property type="match status" value="1"/>
</dbReference>